<name>A0A2H0B2V9_9BACT</name>
<evidence type="ECO:0000256" key="4">
    <source>
        <dbReference type="ARBA" id="ARBA00022695"/>
    </source>
</evidence>
<dbReference type="GO" id="GO:0000428">
    <property type="term" value="C:DNA-directed RNA polymerase complex"/>
    <property type="evidence" value="ECO:0007669"/>
    <property type="project" value="UniProtKB-KW"/>
</dbReference>
<accession>A0A2H0B2V9</accession>
<evidence type="ECO:0000256" key="6">
    <source>
        <dbReference type="ARBA" id="ARBA00023163"/>
    </source>
</evidence>
<protein>
    <recommendedName>
        <fullName evidence="1">DNA-directed RNA polymerase</fullName>
        <ecNumber evidence="1">2.7.7.6</ecNumber>
    </recommendedName>
</protein>
<feature type="domain" description="RNA polymerase Rpb1" evidence="9">
    <location>
        <begin position="83"/>
        <end position="140"/>
    </location>
</feature>
<dbReference type="EC" id="2.7.7.6" evidence="1"/>
<evidence type="ECO:0000259" key="9">
    <source>
        <dbReference type="Pfam" id="PF05000"/>
    </source>
</evidence>
<dbReference type="Gene3D" id="1.10.132.30">
    <property type="match status" value="1"/>
</dbReference>
<dbReference type="SUPFAM" id="SSF64484">
    <property type="entry name" value="beta and beta-prime subunits of DNA dependent RNA-polymerase"/>
    <property type="match status" value="1"/>
</dbReference>
<evidence type="ECO:0000256" key="3">
    <source>
        <dbReference type="ARBA" id="ARBA00022679"/>
    </source>
</evidence>
<dbReference type="GO" id="GO:0003899">
    <property type="term" value="F:DNA-directed RNA polymerase activity"/>
    <property type="evidence" value="ECO:0007669"/>
    <property type="project" value="UniProtKB-EC"/>
</dbReference>
<evidence type="ECO:0000256" key="7">
    <source>
        <dbReference type="ARBA" id="ARBA00048552"/>
    </source>
</evidence>
<dbReference type="InterPro" id="IPR007083">
    <property type="entry name" value="RNA_pol_Rpb1_4"/>
</dbReference>
<evidence type="ECO:0000256" key="2">
    <source>
        <dbReference type="ARBA" id="ARBA00022478"/>
    </source>
</evidence>
<dbReference type="PANTHER" id="PTHR19376:SF54">
    <property type="entry name" value="DNA-DIRECTED RNA POLYMERASE SUBUNIT BETA"/>
    <property type="match status" value="1"/>
</dbReference>
<dbReference type="GO" id="GO:0003677">
    <property type="term" value="F:DNA binding"/>
    <property type="evidence" value="ECO:0007669"/>
    <property type="project" value="InterPro"/>
</dbReference>
<evidence type="ECO:0000259" key="8">
    <source>
        <dbReference type="Pfam" id="PF04998"/>
    </source>
</evidence>
<comment type="caution">
    <text evidence="10">The sequence shown here is derived from an EMBL/GenBank/DDBJ whole genome shotgun (WGS) entry which is preliminary data.</text>
</comment>
<gene>
    <name evidence="10" type="ORF">COX09_04010</name>
</gene>
<feature type="non-terminal residue" evidence="10">
    <location>
        <position position="318"/>
    </location>
</feature>
<dbReference type="Pfam" id="PF04998">
    <property type="entry name" value="RNA_pol_Rpb1_5"/>
    <property type="match status" value="1"/>
</dbReference>
<dbReference type="Proteomes" id="UP000231081">
    <property type="component" value="Unassembled WGS sequence"/>
</dbReference>
<evidence type="ECO:0000256" key="1">
    <source>
        <dbReference type="ARBA" id="ARBA00012418"/>
    </source>
</evidence>
<dbReference type="EMBL" id="PCSQ01000099">
    <property type="protein sequence ID" value="PIP51996.1"/>
    <property type="molecule type" value="Genomic_DNA"/>
</dbReference>
<organism evidence="10 11">
    <name type="scientific">Candidatus Beckwithbacteria bacterium CG23_combo_of_CG06-09_8_20_14_all_47_9</name>
    <dbReference type="NCBI Taxonomy" id="1974498"/>
    <lineage>
        <taxon>Bacteria</taxon>
        <taxon>Candidatus Beckwithiibacteriota</taxon>
    </lineage>
</organism>
<dbReference type="GO" id="GO:0046872">
    <property type="term" value="F:metal ion binding"/>
    <property type="evidence" value="ECO:0007669"/>
    <property type="project" value="UniProtKB-KW"/>
</dbReference>
<dbReference type="GO" id="GO:0006351">
    <property type="term" value="P:DNA-templated transcription"/>
    <property type="evidence" value="ECO:0007669"/>
    <property type="project" value="InterPro"/>
</dbReference>
<evidence type="ECO:0000313" key="10">
    <source>
        <dbReference type="EMBL" id="PIP51996.1"/>
    </source>
</evidence>
<reference evidence="10 11" key="1">
    <citation type="submission" date="2017-09" db="EMBL/GenBank/DDBJ databases">
        <title>Depth-based differentiation of microbial function through sediment-hosted aquifers and enrichment of novel symbionts in the deep terrestrial subsurface.</title>
        <authorList>
            <person name="Probst A.J."/>
            <person name="Ladd B."/>
            <person name="Jarett J.K."/>
            <person name="Geller-Mcgrath D.E."/>
            <person name="Sieber C.M."/>
            <person name="Emerson J.B."/>
            <person name="Anantharaman K."/>
            <person name="Thomas B.C."/>
            <person name="Malmstrom R."/>
            <person name="Stieglmeier M."/>
            <person name="Klingl A."/>
            <person name="Woyke T."/>
            <person name="Ryan C.M."/>
            <person name="Banfield J.F."/>
        </authorList>
    </citation>
    <scope>NUCLEOTIDE SEQUENCE [LARGE SCALE GENOMIC DNA]</scope>
    <source>
        <strain evidence="10">CG23_combo_of_CG06-09_8_20_14_all_47_9</strain>
    </source>
</reference>
<dbReference type="Pfam" id="PF05000">
    <property type="entry name" value="RNA_pol_Rpb1_4"/>
    <property type="match status" value="1"/>
</dbReference>
<dbReference type="Gene3D" id="1.10.274.100">
    <property type="entry name" value="RNA polymerase Rpb1, domain 3"/>
    <property type="match status" value="1"/>
</dbReference>
<dbReference type="InterPro" id="IPR045867">
    <property type="entry name" value="DNA-dir_RpoC_beta_prime"/>
</dbReference>
<dbReference type="InterPro" id="IPR042102">
    <property type="entry name" value="RNA_pol_Rpb1_3_sf"/>
</dbReference>
<keyword evidence="5" id="KW-0479">Metal-binding</keyword>
<keyword evidence="2 10" id="KW-0240">DNA-directed RNA polymerase</keyword>
<keyword evidence="6" id="KW-0804">Transcription</keyword>
<dbReference type="InterPro" id="IPR007081">
    <property type="entry name" value="RNA_pol_Rpb1_5"/>
</dbReference>
<evidence type="ECO:0000256" key="5">
    <source>
        <dbReference type="ARBA" id="ARBA00022723"/>
    </source>
</evidence>
<comment type="catalytic activity">
    <reaction evidence="7">
        <text>RNA(n) + a ribonucleoside 5'-triphosphate = RNA(n+1) + diphosphate</text>
        <dbReference type="Rhea" id="RHEA:21248"/>
        <dbReference type="Rhea" id="RHEA-COMP:14527"/>
        <dbReference type="Rhea" id="RHEA-COMP:17342"/>
        <dbReference type="ChEBI" id="CHEBI:33019"/>
        <dbReference type="ChEBI" id="CHEBI:61557"/>
        <dbReference type="ChEBI" id="CHEBI:140395"/>
        <dbReference type="EC" id="2.7.7.6"/>
    </reaction>
</comment>
<dbReference type="AlphaFoldDB" id="A0A2H0B2V9"/>
<dbReference type="PANTHER" id="PTHR19376">
    <property type="entry name" value="DNA-DIRECTED RNA POLYMERASE"/>
    <property type="match status" value="1"/>
</dbReference>
<feature type="domain" description="RNA polymerase Rpb1" evidence="8">
    <location>
        <begin position="152"/>
        <end position="318"/>
    </location>
</feature>
<proteinExistence type="predicted"/>
<keyword evidence="3" id="KW-0808">Transferase</keyword>
<sequence length="318" mass="35230">MLRILMGDMMKQYDQEKIINCLDEIKTLGFNYATMSGISWGMDDLVIPGDKPEIIGGAEKEVEVIEEHFKKGLFSESERVAKIIEVWQRAKTEIERRVPATLKKAGSVFQIIDSGSRGSWSQPVQMSGMKGLVINPAGQIIELPVKSSYKEGFGVLEYFISTHGARKGTADTALRTSTAGYLTRRLIDVSHEVIVMEKDCKVKEGITVFRKEADNLGQDFVFKIVGRYVVEDVKPTKGKTIVKKGELIDWEKSEEIVKAGIESVRVHSPITCEAARGICQKCYGWDLGRNKVVELGQAVGIVAAQAIGEPGTQLTMRT</sequence>
<keyword evidence="4" id="KW-0548">Nucleotidyltransferase</keyword>
<dbReference type="InterPro" id="IPR038120">
    <property type="entry name" value="Rpb1_funnel_sf"/>
</dbReference>
<evidence type="ECO:0000313" key="11">
    <source>
        <dbReference type="Proteomes" id="UP000231081"/>
    </source>
</evidence>